<dbReference type="Gene3D" id="2.120.10.80">
    <property type="entry name" value="Kelch-type beta propeller"/>
    <property type="match status" value="2"/>
</dbReference>
<protein>
    <recommendedName>
        <fullName evidence="2">Peptidoglycan binding-like domain-containing protein</fullName>
    </recommendedName>
</protein>
<dbReference type="Gene3D" id="2.60.40.10">
    <property type="entry name" value="Immunoglobulins"/>
    <property type="match status" value="2"/>
</dbReference>
<evidence type="ECO:0000259" key="2">
    <source>
        <dbReference type="Pfam" id="PF01471"/>
    </source>
</evidence>
<dbReference type="Pfam" id="PF01471">
    <property type="entry name" value="PG_binding_1"/>
    <property type="match status" value="2"/>
</dbReference>
<dbReference type="InterPro" id="IPR036366">
    <property type="entry name" value="PGBDSf"/>
</dbReference>
<feature type="compositionally biased region" description="Low complexity" evidence="1">
    <location>
        <begin position="1024"/>
        <end position="1079"/>
    </location>
</feature>
<reference evidence="3 4" key="1">
    <citation type="journal article" date="2016" name="Nat. Commun.">
        <title>Thousands of microbial genomes shed light on interconnected biogeochemical processes in an aquifer system.</title>
        <authorList>
            <person name="Anantharaman K."/>
            <person name="Brown C.T."/>
            <person name="Hug L.A."/>
            <person name="Sharon I."/>
            <person name="Castelle C.J."/>
            <person name="Probst A.J."/>
            <person name="Thomas B.C."/>
            <person name="Singh A."/>
            <person name="Wilkins M.J."/>
            <person name="Karaoz U."/>
            <person name="Brodie E.L."/>
            <person name="Williams K.H."/>
            <person name="Hubbard S.S."/>
            <person name="Banfield J.F."/>
        </authorList>
    </citation>
    <scope>NUCLEOTIDE SEQUENCE [LARGE SCALE GENOMIC DNA]</scope>
</reference>
<dbReference type="Proteomes" id="UP000177987">
    <property type="component" value="Unassembled WGS sequence"/>
</dbReference>
<dbReference type="SUPFAM" id="SSF117281">
    <property type="entry name" value="Kelch motif"/>
    <property type="match status" value="1"/>
</dbReference>
<proteinExistence type="predicted"/>
<dbReference type="Pfam" id="PF17957">
    <property type="entry name" value="Big_7"/>
    <property type="match status" value="2"/>
</dbReference>
<feature type="domain" description="Peptidoglycan binding-like" evidence="2">
    <location>
        <begin position="1162"/>
        <end position="1202"/>
    </location>
</feature>
<dbReference type="Gene3D" id="1.10.101.10">
    <property type="entry name" value="PGBD-like superfamily/PGBD"/>
    <property type="match status" value="2"/>
</dbReference>
<feature type="compositionally biased region" description="Polar residues" evidence="1">
    <location>
        <begin position="1080"/>
        <end position="1111"/>
    </location>
</feature>
<sequence length="1341" mass="141636">MNHVPLQKKGLSSFFIIAVVVLCVTFNVKNTTAVSPIDNLQPGEWYEVPNSKIRAVLPNPIPPGNGPTNIIKAWNGGAYDTRRDNFIVWGGGHGDYAGNEIYSFNIGTLQWSRAWGPSANASMGLPGTPVCSETYTDGMPASRHTYGGIEFLPNVDKFFSMGGSLWCGPGNPTGNVWTFDFSTQGWTQKGAITPLAGRWGGLGLGVNTAYDPNTGHLFATSPAAELLEYDPTTDIWKLRGNTAAKYSMTSAIDSKRKHMVTIGNASTYGVIDTPGTIYRYNLATVGTITQEKIVSTGATEILVAPAPAFQYDPVSDQYVAWKGGSDIYTLNPDTFVWTRRPAAATNTVTPSQPTEWGTFGRFRYIPSKNAFILVNSIDQNVYIYKLSQGAGSTAPSTPVVPIVAQSADTTAPTVSITSPGTGASISGTITVSASATDAGGMTGVQFKIDGAVLGAEDTTSPYSVSLNTALFSNGAHSLTAIARDKAGNQKTSATVSVIIASTTTTTPGANTTPPTETPSISYGTTTVTQIDIPSGVFVALDRPDRGRGVSGLTKHTTWAHNPIDGRMYQTGGDFAGSVGQSSYQQESYSISIAERFANKTDKNAGWHKEYPYCSPVGGIQPKSPDFVGWTWDSLRKVFWFVPGLSVTPGSTFCAGETTTGASDPQYLFNHIMTFNPFETDLAKRWSDYDANPGPNYYATWQSDYDSQTDTLIRFGTTGCCGAVVNIYDIKTKTWSEYKLGTNALNKDIRIWGEGHAADIPGRAIYVIDGIAGRIFRYNIDRHNITDLGPVPGGTIIHGGSNDTYLAWDPIHKIVFFFRVDTNTLHIYHPDTNTWESPAIVSSPLGITPHTRHGMAFDPYQNVLVLFGHNDEVNIDPYMYLYRYASGGNAQYTVTTTPPASTNTTSTAGTTGSTATVVDTTPPAVTITNPYSNTVVTGTIAVMANASDASGIGGVQFMIDTIAMGVEDVISPYSQLLDTTTLSNGVHGLTAIARDKAGNKKASTAVVINVSNVLLGTTSGTKEQTVTTVAPSTGATGSSSGVSSGNTQQTATTNTASATSGSTSTGNTSSGSIQQTTSATNTSGVGTSGVIPQTSTPSVSTSNNQSKATQVYSGGGAPSPVNPMTYGYSGGGSVGVSSPSVNTQVGQRSAVLFEKPLYLGLKDQEVVRLQQVLISKGYLPSGNDSGYFGALTHESVKRFQCDQKIVCGGNPSDTGYGLVGSSTRSKLNEILIGGGSSSDTAAKSVTLPQDLPVQSSPAASQNIFTKPLFPGLRNVEVKTLQDLLIRFGYLNVSSTGYFGPATQEAVKKFQCAKGIVCSGTTGTTGYGLVGSKTRSKLNELQK</sequence>
<dbReference type="InterPro" id="IPR013783">
    <property type="entry name" value="Ig-like_fold"/>
</dbReference>
<comment type="caution">
    <text evidence="3">The sequence shown here is derived from an EMBL/GenBank/DDBJ whole genome shotgun (WGS) entry which is preliminary data.</text>
</comment>
<dbReference type="EMBL" id="MHUW01000017">
    <property type="protein sequence ID" value="OHA83365.1"/>
    <property type="molecule type" value="Genomic_DNA"/>
</dbReference>
<dbReference type="SUPFAM" id="SSF47090">
    <property type="entry name" value="PGBD-like"/>
    <property type="match status" value="2"/>
</dbReference>
<dbReference type="InterPro" id="IPR002477">
    <property type="entry name" value="Peptidoglycan-bd-like"/>
</dbReference>
<evidence type="ECO:0000256" key="1">
    <source>
        <dbReference type="SAM" id="MobiDB-lite"/>
    </source>
</evidence>
<dbReference type="SUPFAM" id="SSF63825">
    <property type="entry name" value="YWTD domain"/>
    <property type="match status" value="1"/>
</dbReference>
<dbReference type="InterPro" id="IPR036365">
    <property type="entry name" value="PGBD-like_sf"/>
</dbReference>
<dbReference type="STRING" id="1802727.A2937_03500"/>
<dbReference type="InterPro" id="IPR015915">
    <property type="entry name" value="Kelch-typ_b-propeller"/>
</dbReference>
<feature type="domain" description="Peptidoglycan binding-like" evidence="2">
    <location>
        <begin position="1274"/>
        <end position="1318"/>
    </location>
</feature>
<organism evidence="3 4">
    <name type="scientific">Candidatus Yonathbacteria bacterium RIFCSPLOWO2_01_FULL_47_33b</name>
    <dbReference type="NCBI Taxonomy" id="1802727"/>
    <lineage>
        <taxon>Bacteria</taxon>
        <taxon>Candidatus Yonathiibacteriota</taxon>
    </lineage>
</organism>
<gene>
    <name evidence="3" type="ORF">A2937_03500</name>
</gene>
<feature type="region of interest" description="Disordered" evidence="1">
    <location>
        <begin position="1022"/>
        <end position="1123"/>
    </location>
</feature>
<evidence type="ECO:0000313" key="3">
    <source>
        <dbReference type="EMBL" id="OHA83365.1"/>
    </source>
</evidence>
<evidence type="ECO:0000313" key="4">
    <source>
        <dbReference type="Proteomes" id="UP000177987"/>
    </source>
</evidence>
<accession>A0A1G2SEF9</accession>
<name>A0A1G2SEF9_9BACT</name>